<sequence>MASRPSSVISSVPPQGPDLIVGSQVTVSAGQGIIRWTGTNPTFAKGRWVGVELFGPDGKNDGSVAGESYFSCREKYGVFVRPSQVTVIKLPLSRPSSSASSSTTGSRPSSRPSIAGSVSTPNTKYAIGRQSSHLPSTSNSGPISRAGSPQKLASRPSIPPTPTNTTTATGASTLSSRPSSSSALGRVPSSNTTTTTTAATTTTAQQSRQSISPLPPPITPIGKSSLRPSDPTILSSSTKTTLGSTRKIGSTSVPYPSIRPNENQHRQPTRSVVSADEEEEAEPEQEAEEQGHGDSAENSADRRGQMNDKRTPRVGGISQPTEDIEKDELPLPPPTRGLSALPPYLPQSSNDPSSSSSSSTQPLRFSRLSPPKPKVPLPMESALASEDAESSRVHRTTLIRDQGMEELRIKLRVVETKRGEEIEKLRAAEMKGREVDELRRAVGVMQSKIQTLQTELTHFRLTTTALQSHNASLEARLQDTNDQLEMATLDKEMAEERGESLELELEHEKERVVDLEVAVETLKARNDEYEQPPSDVGSGEERSSIAFIQLEKHNDRLKDALLRLRDLSGETDRENRMKIAELEKDLSETAGLQTQYELVKNSLENAELQVEDLKIQLDDALGAEEMLELLTGKNLAMGEKLEEMRITIEDLEALKELNDELEENHVETEKQLQEEIDIRESLYKQQVRKSEDLEDLVVDHQGTISQFRELVMELQAELEHLRERQVSQQSSTENMTSHSQSVLNQNLKLQSTVAKAQSKAIDLDLLKFQNAQASEHISILQAYLPKPYFELDADATNCVLFFDRLAQKTLLMNSIIGQNQNLPEDLYVASSDTLVITCEMRGKLSHFSLLNRRFAAILKRCSPELYVKICGVYHELSGIEKRMDGYIELLRKDEFKDTDCMGDLIKHIAQYEHLEEAYFNQSDLDLGERELDMVLGFDYDLDNFLAAVGFAKHAIVTAAQDSEIHIETGATSLNEVIYAPIDHLFELVKSVKLASKKLVKRVEDLVQSSSALQPTLLPHLNSLVTRVSNAVDFAIQLAQQIKGHVEEIKSSKSTLQLSTFVSLLRDMTLNVTGEVGQPWDVIAGLIANLGQEAAAILPTLMEQENAIKISSSAPWLVRAEKMAAQAMINTDSEQKCVRLNEEVQELSREIKKRERLSQETDVKVQVLERKVETAKQQAETIEGLEIDLGKVKKHERALEDAIELMQAELDKAEADVTKLKQTQVQAVHGEESTMKGTGVGQGEMTTVEGNLETHYLIDQIESLRTTVRYIRQENSFLKSQTLLKTLRTLPSLPSLPSLHPRSHLQTLDNPTIEPIVEGITSTSASADTPTNKFTPDDSVLTTESIRSLRAESKTLLKAITSLSTNSLVVDLTATRAQGRCRIGVSTPTAPTAATSAVEAEIETTNEGSAGKKDRDTEPRAHAVSTVPSATTDELTASSSPGVSPRPGLNPPVFLMGKGVRSERERESKRRETDRLADRLIGLRDKVRSMRVVDVM</sequence>
<dbReference type="Pfam" id="PF12455">
    <property type="entry name" value="Dynactin"/>
    <property type="match status" value="1"/>
</dbReference>
<evidence type="ECO:0000256" key="5">
    <source>
        <dbReference type="ARBA" id="ARBA00023017"/>
    </source>
</evidence>
<feature type="compositionally biased region" description="Basic and acidic residues" evidence="9">
    <location>
        <begin position="1459"/>
        <end position="1472"/>
    </location>
</feature>
<evidence type="ECO:0000259" key="10">
    <source>
        <dbReference type="PROSITE" id="PS50245"/>
    </source>
</evidence>
<feature type="region of interest" description="Disordered" evidence="9">
    <location>
        <begin position="1386"/>
        <end position="1472"/>
    </location>
</feature>
<feature type="coiled-coil region" evidence="8">
    <location>
        <begin position="596"/>
        <end position="678"/>
    </location>
</feature>
<dbReference type="SUPFAM" id="SSF74924">
    <property type="entry name" value="Cap-Gly domain"/>
    <property type="match status" value="1"/>
</dbReference>
<dbReference type="PROSITE" id="PS50245">
    <property type="entry name" value="CAP_GLY_2"/>
    <property type="match status" value="1"/>
</dbReference>
<feature type="coiled-coil region" evidence="8">
    <location>
        <begin position="435"/>
        <end position="525"/>
    </location>
</feature>
<keyword evidence="7" id="KW-0206">Cytoskeleton</keyword>
<evidence type="ECO:0000256" key="9">
    <source>
        <dbReference type="SAM" id="MobiDB-lite"/>
    </source>
</evidence>
<protein>
    <submittedName>
        <fullName evidence="11">Microtubule-associated protein dynactin DCTN1/Glued</fullName>
    </submittedName>
</protein>
<dbReference type="GO" id="GO:0031122">
    <property type="term" value="P:cytoplasmic microtubule organization"/>
    <property type="evidence" value="ECO:0007669"/>
    <property type="project" value="TreeGrafter"/>
</dbReference>
<comment type="similarity">
    <text evidence="2">Belongs to the dynactin 150 kDa subunit family.</text>
</comment>
<feature type="compositionally biased region" description="Low complexity" evidence="9">
    <location>
        <begin position="232"/>
        <end position="245"/>
    </location>
</feature>
<evidence type="ECO:0000256" key="2">
    <source>
        <dbReference type="ARBA" id="ARBA00011010"/>
    </source>
</evidence>
<dbReference type="GO" id="GO:0005634">
    <property type="term" value="C:nucleus"/>
    <property type="evidence" value="ECO:0007669"/>
    <property type="project" value="TreeGrafter"/>
</dbReference>
<name>A0A0F7SSD7_PHARH</name>
<feature type="compositionally biased region" description="Basic and acidic residues" evidence="9">
    <location>
        <begin position="289"/>
        <end position="311"/>
    </location>
</feature>
<evidence type="ECO:0000256" key="3">
    <source>
        <dbReference type="ARBA" id="ARBA00022490"/>
    </source>
</evidence>
<evidence type="ECO:0000256" key="8">
    <source>
        <dbReference type="SAM" id="Coils"/>
    </source>
</evidence>
<feature type="compositionally biased region" description="Polar residues" evidence="9">
    <location>
        <begin position="116"/>
        <end position="142"/>
    </location>
</feature>
<evidence type="ECO:0000256" key="1">
    <source>
        <dbReference type="ARBA" id="ARBA00004245"/>
    </source>
</evidence>
<dbReference type="InterPro" id="IPR022157">
    <property type="entry name" value="Dynactin"/>
</dbReference>
<keyword evidence="6 8" id="KW-0175">Coiled coil</keyword>
<dbReference type="PANTHER" id="PTHR18916:SF89">
    <property type="entry name" value="CAP-GLY DOMAIN-CONTAINING PROTEIN"/>
    <property type="match status" value="1"/>
</dbReference>
<dbReference type="SMART" id="SM01052">
    <property type="entry name" value="CAP_GLY"/>
    <property type="match status" value="1"/>
</dbReference>
<dbReference type="GO" id="GO:0005938">
    <property type="term" value="C:cell cortex"/>
    <property type="evidence" value="ECO:0007669"/>
    <property type="project" value="TreeGrafter"/>
</dbReference>
<feature type="compositionally biased region" description="Low complexity" evidence="9">
    <location>
        <begin position="163"/>
        <end position="204"/>
    </location>
</feature>
<feature type="compositionally biased region" description="Acidic residues" evidence="9">
    <location>
        <begin position="275"/>
        <end position="288"/>
    </location>
</feature>
<feature type="domain" description="CAP-Gly" evidence="10">
    <location>
        <begin position="39"/>
        <end position="81"/>
    </location>
</feature>
<organism evidence="11">
    <name type="scientific">Phaffia rhodozyma</name>
    <name type="common">Yeast</name>
    <name type="synonym">Xanthophyllomyces dendrorhous</name>
    <dbReference type="NCBI Taxonomy" id="264483"/>
    <lineage>
        <taxon>Eukaryota</taxon>
        <taxon>Fungi</taxon>
        <taxon>Dikarya</taxon>
        <taxon>Basidiomycota</taxon>
        <taxon>Agaricomycotina</taxon>
        <taxon>Tremellomycetes</taxon>
        <taxon>Cystofilobasidiales</taxon>
        <taxon>Mrakiaceae</taxon>
        <taxon>Phaffia</taxon>
    </lineage>
</organism>
<accession>A0A0F7SSD7</accession>
<feature type="compositionally biased region" description="Polar residues" evidence="9">
    <location>
        <begin position="1425"/>
        <end position="1441"/>
    </location>
</feature>
<feature type="region of interest" description="Disordered" evidence="9">
    <location>
        <begin position="92"/>
        <end position="389"/>
    </location>
</feature>
<dbReference type="GO" id="GO:0030286">
    <property type="term" value="C:dynein complex"/>
    <property type="evidence" value="ECO:0007669"/>
    <property type="project" value="UniProtKB-KW"/>
</dbReference>
<evidence type="ECO:0000313" key="11">
    <source>
        <dbReference type="EMBL" id="CED83455.1"/>
    </source>
</evidence>
<feature type="compositionally biased region" description="Basic and acidic residues" evidence="9">
    <location>
        <begin position="1409"/>
        <end position="1420"/>
    </location>
</feature>
<feature type="coiled-coil region" evidence="8">
    <location>
        <begin position="1129"/>
        <end position="1222"/>
    </location>
</feature>
<dbReference type="PANTHER" id="PTHR18916">
    <property type="entry name" value="DYNACTIN 1-RELATED MICROTUBULE-BINDING"/>
    <property type="match status" value="1"/>
</dbReference>
<evidence type="ECO:0000256" key="7">
    <source>
        <dbReference type="ARBA" id="ARBA00023212"/>
    </source>
</evidence>
<dbReference type="EMBL" id="LN483142">
    <property type="protein sequence ID" value="CED83455.1"/>
    <property type="molecule type" value="Genomic_DNA"/>
</dbReference>
<keyword evidence="4" id="KW-0493">Microtubule</keyword>
<feature type="coiled-coil region" evidence="8">
    <location>
        <begin position="704"/>
        <end position="731"/>
    </location>
</feature>
<evidence type="ECO:0000256" key="6">
    <source>
        <dbReference type="ARBA" id="ARBA00023054"/>
    </source>
</evidence>
<evidence type="ECO:0000256" key="4">
    <source>
        <dbReference type="ARBA" id="ARBA00022701"/>
    </source>
</evidence>
<keyword evidence="3" id="KW-0963">Cytoplasm</keyword>
<dbReference type="InterPro" id="IPR036859">
    <property type="entry name" value="CAP-Gly_dom_sf"/>
</dbReference>
<dbReference type="InterPro" id="IPR000938">
    <property type="entry name" value="CAP-Gly_domain"/>
</dbReference>
<proteinExistence type="inferred from homology"/>
<dbReference type="PROSITE" id="PS00845">
    <property type="entry name" value="CAP_GLY_1"/>
    <property type="match status" value="1"/>
</dbReference>
<feature type="compositionally biased region" description="Low complexity" evidence="9">
    <location>
        <begin position="93"/>
        <end position="113"/>
    </location>
</feature>
<comment type="subcellular location">
    <subcellularLocation>
        <location evidence="1">Cytoplasm</location>
        <location evidence="1">Cytoskeleton</location>
    </subcellularLocation>
</comment>
<dbReference type="Gene3D" id="2.30.30.190">
    <property type="entry name" value="CAP Gly-rich-like domain"/>
    <property type="match status" value="1"/>
</dbReference>
<dbReference type="GO" id="GO:0051010">
    <property type="term" value="F:microtubule plus-end binding"/>
    <property type="evidence" value="ECO:0007669"/>
    <property type="project" value="TreeGrafter"/>
</dbReference>
<keyword evidence="5" id="KW-0243">Dynein</keyword>
<reference evidence="11" key="1">
    <citation type="submission" date="2014-08" db="EMBL/GenBank/DDBJ databases">
        <authorList>
            <person name="Sharma Rahul"/>
            <person name="Thines Marco"/>
        </authorList>
    </citation>
    <scope>NUCLEOTIDE SEQUENCE</scope>
</reference>
<dbReference type="Pfam" id="PF01302">
    <property type="entry name" value="CAP_GLY"/>
    <property type="match status" value="1"/>
</dbReference>
<feature type="compositionally biased region" description="Low complexity" evidence="9">
    <location>
        <begin position="348"/>
        <end position="359"/>
    </location>
</feature>
<dbReference type="GO" id="GO:0035371">
    <property type="term" value="C:microtubule plus-end"/>
    <property type="evidence" value="ECO:0007669"/>
    <property type="project" value="TreeGrafter"/>
</dbReference>
<feature type="compositionally biased region" description="Low complexity" evidence="9">
    <location>
        <begin position="1386"/>
        <end position="1398"/>
    </location>
</feature>